<sequence length="129" mass="15113">MISAIDDTYDSYGTIDELEIFTRVIERWDIKEMDELPNFMKICYKALLDLFDKHEEELRQHERSFAVHYAKATMKEPARSYNIEAKWLITGYMPPFADYRANGFITSTYHVLATISFFGMNSAAKEAFD</sequence>
<organism evidence="5 6">
    <name type="scientific">Handroanthus impetiginosus</name>
    <dbReference type="NCBI Taxonomy" id="429701"/>
    <lineage>
        <taxon>Eukaryota</taxon>
        <taxon>Viridiplantae</taxon>
        <taxon>Streptophyta</taxon>
        <taxon>Embryophyta</taxon>
        <taxon>Tracheophyta</taxon>
        <taxon>Spermatophyta</taxon>
        <taxon>Magnoliopsida</taxon>
        <taxon>eudicotyledons</taxon>
        <taxon>Gunneridae</taxon>
        <taxon>Pentapetalae</taxon>
        <taxon>asterids</taxon>
        <taxon>lamiids</taxon>
        <taxon>Lamiales</taxon>
        <taxon>Bignoniaceae</taxon>
        <taxon>Crescentiina</taxon>
        <taxon>Tabebuia alliance</taxon>
        <taxon>Handroanthus</taxon>
    </lineage>
</organism>
<dbReference type="PANTHER" id="PTHR31225:SF93">
    <property type="entry name" value="ALPHA-HUMULENE_(-)-(E)-BETA-CARYOPHYLLENE SYNTHASE"/>
    <property type="match status" value="1"/>
</dbReference>
<evidence type="ECO:0000256" key="3">
    <source>
        <dbReference type="ARBA" id="ARBA00023239"/>
    </source>
</evidence>
<evidence type="ECO:0000256" key="1">
    <source>
        <dbReference type="ARBA" id="ARBA00022723"/>
    </source>
</evidence>
<evidence type="ECO:0000256" key="2">
    <source>
        <dbReference type="ARBA" id="ARBA00022842"/>
    </source>
</evidence>
<evidence type="ECO:0000259" key="4">
    <source>
        <dbReference type="Pfam" id="PF03936"/>
    </source>
</evidence>
<dbReference type="EC" id="4.2.3.61" evidence="5"/>
<dbReference type="STRING" id="429701.A0A2G9GH43"/>
<dbReference type="EMBL" id="NKXS01005119">
    <property type="protein sequence ID" value="PIN04515.1"/>
    <property type="molecule type" value="Genomic_DNA"/>
</dbReference>
<dbReference type="PANTHER" id="PTHR31225">
    <property type="entry name" value="OS04G0344100 PROTEIN-RELATED"/>
    <property type="match status" value="1"/>
</dbReference>
<dbReference type="InterPro" id="IPR005630">
    <property type="entry name" value="Terpene_synthase_metal-bd"/>
</dbReference>
<keyword evidence="6" id="KW-1185">Reference proteome</keyword>
<gene>
    <name evidence="5" type="ORF">CDL12_22955</name>
</gene>
<dbReference type="Pfam" id="PF03936">
    <property type="entry name" value="Terpene_synth_C"/>
    <property type="match status" value="1"/>
</dbReference>
<name>A0A2G9GH43_9LAMI</name>
<dbReference type="OrthoDB" id="1877784at2759"/>
<feature type="domain" description="Terpene synthase metal-binding" evidence="4">
    <location>
        <begin position="1"/>
        <end position="129"/>
    </location>
</feature>
<dbReference type="SUPFAM" id="SSF48576">
    <property type="entry name" value="Terpenoid synthases"/>
    <property type="match status" value="1"/>
</dbReference>
<dbReference type="InterPro" id="IPR008949">
    <property type="entry name" value="Isoprenoid_synthase_dom_sf"/>
</dbReference>
<dbReference type="Proteomes" id="UP000231279">
    <property type="component" value="Unassembled WGS sequence"/>
</dbReference>
<dbReference type="GO" id="GO:0016114">
    <property type="term" value="P:terpenoid biosynthetic process"/>
    <property type="evidence" value="ECO:0007669"/>
    <property type="project" value="InterPro"/>
</dbReference>
<dbReference type="AlphaFoldDB" id="A0A2G9GH43"/>
<protein>
    <submittedName>
        <fullName evidence="5">5-epiaristolochene synthase</fullName>
        <ecNumber evidence="5">4.2.3.61</ecNumber>
    </submittedName>
</protein>
<evidence type="ECO:0000313" key="5">
    <source>
        <dbReference type="EMBL" id="PIN04515.1"/>
    </source>
</evidence>
<keyword evidence="2" id="KW-0460">Magnesium</keyword>
<proteinExistence type="predicted"/>
<dbReference type="Gene3D" id="1.10.600.10">
    <property type="entry name" value="Farnesyl Diphosphate Synthase"/>
    <property type="match status" value="1"/>
</dbReference>
<comment type="caution">
    <text evidence="5">The sequence shown here is derived from an EMBL/GenBank/DDBJ whole genome shotgun (WGS) entry which is preliminary data.</text>
</comment>
<dbReference type="GO" id="GO:0010333">
    <property type="term" value="F:terpene synthase activity"/>
    <property type="evidence" value="ECO:0007669"/>
    <property type="project" value="InterPro"/>
</dbReference>
<accession>A0A2G9GH43</accession>
<dbReference type="GO" id="GO:0000287">
    <property type="term" value="F:magnesium ion binding"/>
    <property type="evidence" value="ECO:0007669"/>
    <property type="project" value="InterPro"/>
</dbReference>
<evidence type="ECO:0000313" key="6">
    <source>
        <dbReference type="Proteomes" id="UP000231279"/>
    </source>
</evidence>
<reference evidence="6" key="1">
    <citation type="journal article" date="2018" name="Gigascience">
        <title>Genome assembly of the Pink Ipe (Handroanthus impetiginosus, Bignoniaceae), a highly valued, ecologically keystone Neotropical timber forest tree.</title>
        <authorList>
            <person name="Silva-Junior O.B."/>
            <person name="Grattapaglia D."/>
            <person name="Novaes E."/>
            <person name="Collevatti R.G."/>
        </authorList>
    </citation>
    <scope>NUCLEOTIDE SEQUENCE [LARGE SCALE GENOMIC DNA]</scope>
    <source>
        <strain evidence="6">cv. UFG-1</strain>
    </source>
</reference>
<dbReference type="GO" id="GO:0102698">
    <property type="term" value="F:5-epi-aristolochene synthase activity"/>
    <property type="evidence" value="ECO:0007669"/>
    <property type="project" value="UniProtKB-EC"/>
</dbReference>
<keyword evidence="1" id="KW-0479">Metal-binding</keyword>
<dbReference type="InterPro" id="IPR050148">
    <property type="entry name" value="Terpene_synthase-like"/>
</dbReference>
<keyword evidence="3 5" id="KW-0456">Lyase</keyword>